<keyword evidence="1" id="KW-0812">Transmembrane</keyword>
<evidence type="ECO:0000313" key="3">
    <source>
        <dbReference type="Proteomes" id="UP000198814"/>
    </source>
</evidence>
<feature type="transmembrane region" description="Helical" evidence="1">
    <location>
        <begin position="192"/>
        <end position="209"/>
    </location>
</feature>
<protein>
    <submittedName>
        <fullName evidence="2">Uncharacterized protein</fullName>
    </submittedName>
</protein>
<evidence type="ECO:0000313" key="2">
    <source>
        <dbReference type="EMBL" id="SEN75061.1"/>
    </source>
</evidence>
<evidence type="ECO:0000256" key="1">
    <source>
        <dbReference type="SAM" id="Phobius"/>
    </source>
</evidence>
<sequence>MRDSEPQFGLNFNFIVPIAMLAVLLLVPFSINAVLHMLSAKRLHNPVIMKLPLDSTVITIPSEVKQYEPFEVAVNLETKHLAKFLNEIVATASEGTSIQGIRGVVSLNMKAEIAGDGFEIDRLGAQDPVSDYGGKAKWRWRVTPESSGEQVLKFQLHIVTQDNAQADTKALGLAEANFSVQANLSEWMKRNGVWVALLLAVLATAFYGLRRRYVR</sequence>
<dbReference type="Proteomes" id="UP000198814">
    <property type="component" value="Unassembled WGS sequence"/>
</dbReference>
<reference evidence="3" key="1">
    <citation type="submission" date="2016-10" db="EMBL/GenBank/DDBJ databases">
        <authorList>
            <person name="Varghese N."/>
            <person name="Submissions S."/>
        </authorList>
    </citation>
    <scope>NUCLEOTIDE SEQUENCE [LARGE SCALE GENOMIC DNA]</scope>
    <source>
        <strain evidence="3">Nm76</strain>
    </source>
</reference>
<keyword evidence="3" id="KW-1185">Reference proteome</keyword>
<organism evidence="2 3">
    <name type="scientific">Nitrosomonas oligotropha</name>
    <dbReference type="NCBI Taxonomy" id="42354"/>
    <lineage>
        <taxon>Bacteria</taxon>
        <taxon>Pseudomonadati</taxon>
        <taxon>Pseudomonadota</taxon>
        <taxon>Betaproteobacteria</taxon>
        <taxon>Nitrosomonadales</taxon>
        <taxon>Nitrosomonadaceae</taxon>
        <taxon>Nitrosomonas</taxon>
    </lineage>
</organism>
<accession>A0A1H8J330</accession>
<dbReference type="OrthoDB" id="8544937at2"/>
<feature type="transmembrane region" description="Helical" evidence="1">
    <location>
        <begin position="12"/>
        <end position="35"/>
    </location>
</feature>
<name>A0A1H8J330_9PROT</name>
<dbReference type="AlphaFoldDB" id="A0A1H8J330"/>
<proteinExistence type="predicted"/>
<dbReference type="RefSeq" id="WP_090315114.1">
    <property type="nucleotide sequence ID" value="NZ_FNOE01000001.1"/>
</dbReference>
<dbReference type="EMBL" id="FODO01000001">
    <property type="protein sequence ID" value="SEN75061.1"/>
    <property type="molecule type" value="Genomic_DNA"/>
</dbReference>
<keyword evidence="1" id="KW-0472">Membrane</keyword>
<gene>
    <name evidence="2" type="ORF">SAMN05216333_10180</name>
</gene>
<keyword evidence="1" id="KW-1133">Transmembrane helix</keyword>